<keyword evidence="2" id="KW-0808">Transferase</keyword>
<dbReference type="Gene3D" id="1.10.510.10">
    <property type="entry name" value="Transferase(Phosphotransferase) domain 1"/>
    <property type="match status" value="1"/>
</dbReference>
<accession>A0A5A8C5T0</accession>
<dbReference type="Proteomes" id="UP000323011">
    <property type="component" value="Unassembled WGS sequence"/>
</dbReference>
<evidence type="ECO:0000259" key="8">
    <source>
        <dbReference type="PROSITE" id="PS51285"/>
    </source>
</evidence>
<dbReference type="GO" id="GO:0004691">
    <property type="term" value="F:cAMP-dependent protein kinase activity"/>
    <property type="evidence" value="ECO:0007669"/>
    <property type="project" value="TreeGrafter"/>
</dbReference>
<dbReference type="InterPro" id="IPR011009">
    <property type="entry name" value="Kinase-like_dom_sf"/>
</dbReference>
<dbReference type="Gene3D" id="3.30.200.20">
    <property type="entry name" value="Phosphorylase Kinase, domain 1"/>
    <property type="match status" value="1"/>
</dbReference>
<dbReference type="SUPFAM" id="SSF56112">
    <property type="entry name" value="Protein kinase-like (PK-like)"/>
    <property type="match status" value="1"/>
</dbReference>
<protein>
    <recommendedName>
        <fullName evidence="11">Protein kinase domain-containing protein</fullName>
    </recommendedName>
</protein>
<evidence type="ECO:0000256" key="2">
    <source>
        <dbReference type="ARBA" id="ARBA00022679"/>
    </source>
</evidence>
<dbReference type="PANTHER" id="PTHR24353">
    <property type="entry name" value="CYCLIC NUCLEOTIDE-DEPENDENT PROTEIN KINASE"/>
    <property type="match status" value="1"/>
</dbReference>
<sequence length="532" mass="57403">MEQPRWIAERALGSASLLTRDSFTWNRVLAYGGTAVLKASLHKGVDRVFAVKAIDKGVLFSHKLGPSVRREVVVQSYLNGLDRFATRLFNVTEDDTSLMLVMELAPGGTLRDVVKRCGGRLSEDAAKFYVAELAQALGILHESGFLHGDIKPRNICLDAGGHVKLVDFGSARRVLQRVSGEFAKLPPDGTQWITPDFAAPELVSRDPYTPAVDWFSLGAVMFELLTGSPPFRCAVGVGAQCDVGANVRSGSRGPLPRTLSEEGADFLTALLRQQPERRLSFDGIRSHRWMAGVDWSRVRARTYRAPFVPELRFRGDTRYFPGTGKPARFRGRGAEPLSMVERSYASVKNFPLCSEIRASSVGTIGHSHSTPSMHHRLSSSASGSASRAPEGGRSRAASAAQRRPSTGMLITHRGEVQRVATGSSPVITSQAEPHWPAGAQIGMTHSAEASELQVIRPFASTGQGESTVAAYSMAPDFLTTVSGSVASSQRQWSEQQLSGKPAVTPSTKDIAAVVASSRRRLNASQKPSASHA</sequence>
<dbReference type="PROSITE" id="PS50011">
    <property type="entry name" value="PROTEIN_KINASE_DOM"/>
    <property type="match status" value="1"/>
</dbReference>
<dbReference type="PROSITE" id="PS51285">
    <property type="entry name" value="AGC_KINASE_CTER"/>
    <property type="match status" value="1"/>
</dbReference>
<keyword evidence="10" id="KW-1185">Reference proteome</keyword>
<dbReference type="GO" id="GO:0005524">
    <property type="term" value="F:ATP binding"/>
    <property type="evidence" value="ECO:0007669"/>
    <property type="project" value="UniProtKB-KW"/>
</dbReference>
<keyword evidence="1" id="KW-0723">Serine/threonine-protein kinase</keyword>
<name>A0A5A8C5T0_CAFRO</name>
<evidence type="ECO:0000256" key="5">
    <source>
        <dbReference type="ARBA" id="ARBA00022840"/>
    </source>
</evidence>
<reference evidence="9 10" key="1">
    <citation type="submission" date="2019-07" db="EMBL/GenBank/DDBJ databases">
        <title>Genomes of Cafeteria roenbergensis.</title>
        <authorList>
            <person name="Fischer M.G."/>
            <person name="Hackl T."/>
            <person name="Roman M."/>
        </authorList>
    </citation>
    <scope>NUCLEOTIDE SEQUENCE [LARGE SCALE GENOMIC DNA]</scope>
    <source>
        <strain evidence="9 10">BVI</strain>
    </source>
</reference>
<keyword evidence="3" id="KW-0547">Nucleotide-binding</keyword>
<feature type="domain" description="Protein kinase" evidence="7">
    <location>
        <begin position="23"/>
        <end position="290"/>
    </location>
</feature>
<dbReference type="AlphaFoldDB" id="A0A5A8C5T0"/>
<feature type="region of interest" description="Disordered" evidence="6">
    <location>
        <begin position="364"/>
        <end position="430"/>
    </location>
</feature>
<dbReference type="InterPro" id="IPR000719">
    <property type="entry name" value="Prot_kinase_dom"/>
</dbReference>
<evidence type="ECO:0000256" key="6">
    <source>
        <dbReference type="SAM" id="MobiDB-lite"/>
    </source>
</evidence>
<evidence type="ECO:0000256" key="3">
    <source>
        <dbReference type="ARBA" id="ARBA00022741"/>
    </source>
</evidence>
<dbReference type="EMBL" id="VLTN01000059">
    <property type="protein sequence ID" value="KAA0147919.1"/>
    <property type="molecule type" value="Genomic_DNA"/>
</dbReference>
<proteinExistence type="predicted"/>
<evidence type="ECO:0000256" key="4">
    <source>
        <dbReference type="ARBA" id="ARBA00022777"/>
    </source>
</evidence>
<dbReference type="PROSITE" id="PS00108">
    <property type="entry name" value="PROTEIN_KINASE_ST"/>
    <property type="match status" value="1"/>
</dbReference>
<keyword evidence="4" id="KW-0418">Kinase</keyword>
<feature type="domain" description="AGC-kinase C-terminal" evidence="8">
    <location>
        <begin position="291"/>
        <end position="344"/>
    </location>
</feature>
<feature type="compositionally biased region" description="Low complexity" evidence="6">
    <location>
        <begin position="378"/>
        <end position="405"/>
    </location>
</feature>
<organism evidence="9 10">
    <name type="scientific">Cafeteria roenbergensis</name>
    <name type="common">Marine flagellate</name>
    <dbReference type="NCBI Taxonomy" id="33653"/>
    <lineage>
        <taxon>Eukaryota</taxon>
        <taxon>Sar</taxon>
        <taxon>Stramenopiles</taxon>
        <taxon>Bigyra</taxon>
        <taxon>Opalozoa</taxon>
        <taxon>Bicosoecida</taxon>
        <taxon>Cafeteriaceae</taxon>
        <taxon>Cafeteria</taxon>
    </lineage>
</organism>
<evidence type="ECO:0000259" key="7">
    <source>
        <dbReference type="PROSITE" id="PS50011"/>
    </source>
</evidence>
<dbReference type="GO" id="GO:0005952">
    <property type="term" value="C:cAMP-dependent protein kinase complex"/>
    <property type="evidence" value="ECO:0007669"/>
    <property type="project" value="TreeGrafter"/>
</dbReference>
<dbReference type="InterPro" id="IPR000961">
    <property type="entry name" value="AGC-kinase_C"/>
</dbReference>
<dbReference type="PANTHER" id="PTHR24353:SF143">
    <property type="entry name" value="PROTEIN KINASE DOMAIN-CONTAINING PROTEIN"/>
    <property type="match status" value="1"/>
</dbReference>
<feature type="compositionally biased region" description="Polar residues" evidence="6">
    <location>
        <begin position="420"/>
        <end position="430"/>
    </location>
</feature>
<evidence type="ECO:0000313" key="9">
    <source>
        <dbReference type="EMBL" id="KAA0147919.1"/>
    </source>
</evidence>
<dbReference type="Pfam" id="PF00069">
    <property type="entry name" value="Pkinase"/>
    <property type="match status" value="1"/>
</dbReference>
<evidence type="ECO:0000256" key="1">
    <source>
        <dbReference type="ARBA" id="ARBA00022527"/>
    </source>
</evidence>
<dbReference type="InterPro" id="IPR008271">
    <property type="entry name" value="Ser/Thr_kinase_AS"/>
</dbReference>
<gene>
    <name evidence="9" type="ORF">FNF29_07008</name>
</gene>
<evidence type="ECO:0000313" key="10">
    <source>
        <dbReference type="Proteomes" id="UP000323011"/>
    </source>
</evidence>
<dbReference type="SMART" id="SM00220">
    <property type="entry name" value="S_TKc"/>
    <property type="match status" value="1"/>
</dbReference>
<dbReference type="SMART" id="SM00133">
    <property type="entry name" value="S_TK_X"/>
    <property type="match status" value="1"/>
</dbReference>
<keyword evidence="5" id="KW-0067">ATP-binding</keyword>
<comment type="caution">
    <text evidence="9">The sequence shown here is derived from an EMBL/GenBank/DDBJ whole genome shotgun (WGS) entry which is preliminary data.</text>
</comment>
<evidence type="ECO:0008006" key="11">
    <source>
        <dbReference type="Google" id="ProtNLM"/>
    </source>
</evidence>